<comment type="caution">
    <text evidence="4">The sequence shown here is derived from an EMBL/GenBank/DDBJ whole genome shotgun (WGS) entry which is preliminary data.</text>
</comment>
<organism evidence="4 5">
    <name type="scientific">Candidatus Merdivivens pullicola</name>
    <dbReference type="NCBI Taxonomy" id="2840872"/>
    <lineage>
        <taxon>Bacteria</taxon>
        <taxon>Pseudomonadati</taxon>
        <taxon>Bacteroidota</taxon>
        <taxon>Bacteroidia</taxon>
        <taxon>Bacteroidales</taxon>
        <taxon>Muribaculaceae</taxon>
        <taxon>Muribaculaceae incertae sedis</taxon>
        <taxon>Candidatus Merdivivens</taxon>
    </lineage>
</organism>
<feature type="domain" description="DUF5689" evidence="3">
    <location>
        <begin position="242"/>
        <end position="443"/>
    </location>
</feature>
<dbReference type="PROSITE" id="PS51257">
    <property type="entry name" value="PROKAR_LIPOPROTEIN"/>
    <property type="match status" value="1"/>
</dbReference>
<dbReference type="EMBL" id="JADIMA010000020">
    <property type="protein sequence ID" value="MBO8472383.1"/>
    <property type="molecule type" value="Genomic_DNA"/>
</dbReference>
<keyword evidence="1" id="KW-0732">Signal</keyword>
<dbReference type="Proteomes" id="UP000823604">
    <property type="component" value="Unassembled WGS sequence"/>
</dbReference>
<evidence type="ECO:0000313" key="5">
    <source>
        <dbReference type="Proteomes" id="UP000823604"/>
    </source>
</evidence>
<gene>
    <name evidence="4" type="ORF">IAB81_01970</name>
</gene>
<feature type="domain" description="BACON" evidence="2">
    <location>
        <begin position="57"/>
        <end position="117"/>
    </location>
</feature>
<reference evidence="4" key="2">
    <citation type="journal article" date="2021" name="PeerJ">
        <title>Extensive microbial diversity within the chicken gut microbiome revealed by metagenomics and culture.</title>
        <authorList>
            <person name="Gilroy R."/>
            <person name="Ravi A."/>
            <person name="Getino M."/>
            <person name="Pursley I."/>
            <person name="Horton D.L."/>
            <person name="Alikhan N.F."/>
            <person name="Baker D."/>
            <person name="Gharbi K."/>
            <person name="Hall N."/>
            <person name="Watson M."/>
            <person name="Adriaenssens E.M."/>
            <person name="Foster-Nyarko E."/>
            <person name="Jarju S."/>
            <person name="Secka A."/>
            <person name="Antonio M."/>
            <person name="Oren A."/>
            <person name="Chaudhuri R.R."/>
            <person name="La Ragione R."/>
            <person name="Hildebrand F."/>
            <person name="Pallen M.J."/>
        </authorList>
    </citation>
    <scope>NUCLEOTIDE SEQUENCE</scope>
    <source>
        <strain evidence="4">B1-8020</strain>
    </source>
</reference>
<dbReference type="AlphaFoldDB" id="A0A9D9NGP8"/>
<protein>
    <submittedName>
        <fullName evidence="4">BACON domain-containing protein</fullName>
    </submittedName>
</protein>
<dbReference type="InterPro" id="IPR043744">
    <property type="entry name" value="DUF5689"/>
</dbReference>
<accession>A0A9D9NGP8</accession>
<dbReference type="Gene3D" id="2.60.40.10">
    <property type="entry name" value="Immunoglobulins"/>
    <property type="match status" value="1"/>
</dbReference>
<evidence type="ECO:0000259" key="2">
    <source>
        <dbReference type="Pfam" id="PF13004"/>
    </source>
</evidence>
<evidence type="ECO:0000256" key="1">
    <source>
        <dbReference type="SAM" id="SignalP"/>
    </source>
</evidence>
<reference evidence="4" key="1">
    <citation type="submission" date="2020-10" db="EMBL/GenBank/DDBJ databases">
        <authorList>
            <person name="Gilroy R."/>
        </authorList>
    </citation>
    <scope>NUCLEOTIDE SEQUENCE</scope>
    <source>
        <strain evidence="4">B1-8020</strain>
    </source>
</reference>
<dbReference type="Pfam" id="PF13004">
    <property type="entry name" value="BACON"/>
    <property type="match status" value="1"/>
</dbReference>
<sequence>MKIKKLLYVLMPLAMLAFGSCQEDPVKAPAVNLNKETLEIGAGNETGSVLFQPTRDWSATVEDGADWLAVDPVSGPASPDAVVEVKVTVLANEGAERSAEIIFTAGNVDETLTVVQAANGSQGGGEDEDVITVADFLSKSVDTGVYYKLKGEITDLYNTEFGNFHLVDETGSVRVYGLTATKQPYGENDKSFSTLGLEEGDIVVIEGVRDEYNGEAQVGGAYYISHEEGQGGGDEPLPDEFTSIADIRAMAPASQSDSTIIGEGVAVKVFVVSSLEANTLTSKKNVYVQDATGGIQVRFQNDATWNFGDEIAIDLSGQKIKYFGGAIQIDALPNSNVQTVSTDNSVEAKQVSVADFMEGKYESQYVALPDVQVVEADLNKTIVMNDSHTSINVEDITGHSFVIFSSKYTVFGDEKVPQGAGTLKGVSMVYNGTMQIGLTSRNDYAGMTGTRFESQGGGDDPTPDDLIEATIGEFIDAEVDPDVWYKLTGTITEIQNDLFGNIVIEDESGSVLIYGLTATKQSSNDKSFSTLGLEKGDIVTLGTVRNEYNGTPQGGGNTSPAYYISHQDGTGGGDDPQPGNNIGEVEVTLGNKAYIQDAVVNGEDFKVLKLGTSSENGDASFTIPAGTAKITFYCVAWKGKKSTLNLSGDCTITPSSISPASNSGATGNPEPAYIISVTDSDRYEFAISGCNSDTVIKLASEDDRVILWDIQLD</sequence>
<dbReference type="InterPro" id="IPR013783">
    <property type="entry name" value="Ig-like_fold"/>
</dbReference>
<proteinExistence type="predicted"/>
<dbReference type="Pfam" id="PF18942">
    <property type="entry name" value="DUF5689"/>
    <property type="match status" value="1"/>
</dbReference>
<feature type="chain" id="PRO_5038680549" evidence="1">
    <location>
        <begin position="24"/>
        <end position="713"/>
    </location>
</feature>
<evidence type="ECO:0000259" key="3">
    <source>
        <dbReference type="Pfam" id="PF18942"/>
    </source>
</evidence>
<dbReference type="InterPro" id="IPR024361">
    <property type="entry name" value="BACON"/>
</dbReference>
<evidence type="ECO:0000313" key="4">
    <source>
        <dbReference type="EMBL" id="MBO8472383.1"/>
    </source>
</evidence>
<name>A0A9D9NGP8_9BACT</name>
<feature type="signal peptide" evidence="1">
    <location>
        <begin position="1"/>
        <end position="23"/>
    </location>
</feature>
<dbReference type="CDD" id="cd14948">
    <property type="entry name" value="BACON"/>
    <property type="match status" value="1"/>
</dbReference>